<dbReference type="SMART" id="SM00220">
    <property type="entry name" value="S_TKc"/>
    <property type="match status" value="1"/>
</dbReference>
<dbReference type="PANTHER" id="PTHR23257">
    <property type="entry name" value="SERINE-THREONINE PROTEIN KINASE"/>
    <property type="match status" value="1"/>
</dbReference>
<feature type="transmembrane region" description="Helical" evidence="2">
    <location>
        <begin position="1344"/>
        <end position="1366"/>
    </location>
</feature>
<dbReference type="InterPro" id="IPR011009">
    <property type="entry name" value="Kinase-like_dom_sf"/>
</dbReference>
<dbReference type="SUPFAM" id="SSF48403">
    <property type="entry name" value="Ankyrin repeat"/>
    <property type="match status" value="1"/>
</dbReference>
<dbReference type="InterPro" id="IPR036770">
    <property type="entry name" value="Ankyrin_rpt-contain_sf"/>
</dbReference>
<dbReference type="GO" id="GO:0005737">
    <property type="term" value="C:cytoplasm"/>
    <property type="evidence" value="ECO:0007669"/>
    <property type="project" value="TreeGrafter"/>
</dbReference>
<dbReference type="EMBL" id="MU006231">
    <property type="protein sequence ID" value="KAF2823777.1"/>
    <property type="molecule type" value="Genomic_DNA"/>
</dbReference>
<evidence type="ECO:0000313" key="6">
    <source>
        <dbReference type="Proteomes" id="UP000799424"/>
    </source>
</evidence>
<dbReference type="SUPFAM" id="SSF56112">
    <property type="entry name" value="Protein kinase-like (PK-like)"/>
    <property type="match status" value="1"/>
</dbReference>
<dbReference type="GO" id="GO:0007165">
    <property type="term" value="P:signal transduction"/>
    <property type="evidence" value="ECO:0007669"/>
    <property type="project" value="TreeGrafter"/>
</dbReference>
<evidence type="ECO:0000256" key="1">
    <source>
        <dbReference type="PROSITE-ProRule" id="PRU00023"/>
    </source>
</evidence>
<gene>
    <name evidence="5" type="ORF">CC86DRAFT_59943</name>
</gene>
<dbReference type="Gene3D" id="1.10.510.10">
    <property type="entry name" value="Transferase(Phosphotransferase) domain 1"/>
    <property type="match status" value="1"/>
</dbReference>
<evidence type="ECO:0000256" key="3">
    <source>
        <dbReference type="SAM" id="SignalP"/>
    </source>
</evidence>
<keyword evidence="3" id="KW-0732">Signal</keyword>
<dbReference type="CDD" id="cd00180">
    <property type="entry name" value="PKc"/>
    <property type="match status" value="1"/>
</dbReference>
<feature type="chain" id="PRO_5025333777" description="Protein kinase domain-containing protein" evidence="3">
    <location>
        <begin position="18"/>
        <end position="1451"/>
    </location>
</feature>
<evidence type="ECO:0000313" key="5">
    <source>
        <dbReference type="EMBL" id="KAF2823777.1"/>
    </source>
</evidence>
<feature type="repeat" description="ANK" evidence="1">
    <location>
        <begin position="968"/>
        <end position="1000"/>
    </location>
</feature>
<sequence>MQLSLLGLYLFTPSCTTCNMTSTFGAVAASLELVERPQVVTAGHAQPSSPSSFRYNRYDARNHLFKSTRYATSPRDQEDGVGYRDSVTLLIIQLLSHHNIKIFPADTQITQYNKELLGVGSTFHVQASSLPIWQARAHTRYRDPTFPRQGEKFHFTDHTQAKWNFTTIGAYKSLVYEADPERDRDRLMRDLLMELRILSHPPLQRHKNIVHVLGFAWIQDNQFLTDVQDRQVGNVGERREWPVVVTPKAQHGSLHAFMRSEMFRIVPVSLRAKLSLCADVLNGLKALHECDIVHGDVKCANVLIYDDSASGTAENWQAKLADFSNSIALNEEEDRGQPFVGSMIRGTEPYNAPEVTDNVEINNFSSLKFADIWSFGLLALEVLLDGDHERRIAAFGDQQHLRFEQRRDILLKHCERHLRVRHSQNHALVQVAMGLAENCLQHDPTARPNATNLLTYLHDKLATPGRHALSPPSQHPQTLTSLDHLPFFNLSDHYYDLVSTLTVPQQIFKELKNLVDNWPLDVEEASARFSNRLHAEFQLGLCYASGFGVDPDYDTAVAHVVKAASYGLPEASVVTPRMYAAFGIPIAESSLPEMCTWLESAWRNGSITAMQDVGQLRERIDSDTVPSQLITFQPRDGHTKSILDLPPLHTAVLAGKIGDCLRREVSSLGVNGIGACGEVALHYTVCLPECVGQSVAMQLLEYGASIFLATSAAITFSDRDFVVNKIDAGTTPLQLAIAHDRIDLLKAFLASCDGPDDTRLWNRFSGILILAVRYSSMRCLRYICTDPTWAPHSKQHVDDFDSHQLSAMYYACRPDLFDRLYRSLPTVDNVRTTITTRNLEVVALLSSMGCSFKIQEGNLFNVFHLLASYGDLHLLERLLSDKRTSSLIEGRTDFGWTPLKEAIARGRYEAFVLLTRYGAALTDIWMASGVHKIHALHVCALSPGSVGVRLAENIIQKNPKSLYARDSTGNTPLHKAASQGRVGLIRLFDKHRAPLYALTNTRLTPLGTAVLFRMTSAVCEFLKICRNRSLPVVSLILYGNICNHLISQRIIHPVEQLVTPGNHPTTRVIGLNPAMKFGACDHPFSEVSLDLLRRLVLTYPTPGKFRINLYQTLLFDPIYTSGIVSAIRMGNVEGVRCILDSLEKTSNLRTAHLRQLLFRALSQLSMDEHHIASEDARLATVEVLWRKYKLTFRTIRERRQSQGKMMPRFWKTYYSLYGDIQHQQLTRAKKWIQDNPLQVFVSYSNGRLPYLVPVDEFVSWHWCRVSPMFLNMLLVVLLEIPAIVCLVLIATDKASSWNATKSAFTAFTCIVTNLLPFWNKAVRVTILYYGCLEKTYQPLSKVRVFLRVMSCVMLLSVTIFNIWILYRGSTLWLPSYNSPADPSLQLARWRQRIVIRFYALCSGLIAWHVIFIGAVIAWWIIPRVNQAITGRKVKKLPQRVDYIPEIRTVVI</sequence>
<dbReference type="PROSITE" id="PS00108">
    <property type="entry name" value="PROTEIN_KINASE_ST"/>
    <property type="match status" value="1"/>
</dbReference>
<feature type="domain" description="Protein kinase" evidence="4">
    <location>
        <begin position="111"/>
        <end position="461"/>
    </location>
</feature>
<keyword evidence="2" id="KW-0812">Transmembrane</keyword>
<evidence type="ECO:0000256" key="2">
    <source>
        <dbReference type="SAM" id="Phobius"/>
    </source>
</evidence>
<dbReference type="SMART" id="SM00248">
    <property type="entry name" value="ANK"/>
    <property type="match status" value="6"/>
</dbReference>
<dbReference type="InterPro" id="IPR008271">
    <property type="entry name" value="Ser/Thr_kinase_AS"/>
</dbReference>
<keyword evidence="2" id="KW-1133">Transmembrane helix</keyword>
<dbReference type="PROSITE" id="PS50011">
    <property type="entry name" value="PROTEIN_KINASE_DOM"/>
    <property type="match status" value="1"/>
</dbReference>
<dbReference type="Gene3D" id="1.25.40.20">
    <property type="entry name" value="Ankyrin repeat-containing domain"/>
    <property type="match status" value="2"/>
</dbReference>
<dbReference type="Proteomes" id="UP000799424">
    <property type="component" value="Unassembled WGS sequence"/>
</dbReference>
<accession>A0A6A6ZTW8</accession>
<keyword evidence="2" id="KW-0472">Membrane</keyword>
<keyword evidence="1" id="KW-0040">ANK repeat</keyword>
<dbReference type="InterPro" id="IPR002110">
    <property type="entry name" value="Ankyrin_rpt"/>
</dbReference>
<name>A0A6A6ZTW8_9PLEO</name>
<feature type="signal peptide" evidence="3">
    <location>
        <begin position="1"/>
        <end position="17"/>
    </location>
</feature>
<protein>
    <recommendedName>
        <fullName evidence="4">Protein kinase domain-containing protein</fullName>
    </recommendedName>
</protein>
<dbReference type="SUPFAM" id="SSF81901">
    <property type="entry name" value="HCP-like"/>
    <property type="match status" value="1"/>
</dbReference>
<reference evidence="5" key="1">
    <citation type="journal article" date="2020" name="Stud. Mycol.">
        <title>101 Dothideomycetes genomes: a test case for predicting lifestyles and emergence of pathogens.</title>
        <authorList>
            <person name="Haridas S."/>
            <person name="Albert R."/>
            <person name="Binder M."/>
            <person name="Bloem J."/>
            <person name="Labutti K."/>
            <person name="Salamov A."/>
            <person name="Andreopoulos B."/>
            <person name="Baker S."/>
            <person name="Barry K."/>
            <person name="Bills G."/>
            <person name="Bluhm B."/>
            <person name="Cannon C."/>
            <person name="Castanera R."/>
            <person name="Culley D."/>
            <person name="Daum C."/>
            <person name="Ezra D."/>
            <person name="Gonzalez J."/>
            <person name="Henrissat B."/>
            <person name="Kuo A."/>
            <person name="Liang C."/>
            <person name="Lipzen A."/>
            <person name="Lutzoni F."/>
            <person name="Magnuson J."/>
            <person name="Mondo S."/>
            <person name="Nolan M."/>
            <person name="Ohm R."/>
            <person name="Pangilinan J."/>
            <person name="Park H.-J."/>
            <person name="Ramirez L."/>
            <person name="Alfaro M."/>
            <person name="Sun H."/>
            <person name="Tritt A."/>
            <person name="Yoshinaga Y."/>
            <person name="Zwiers L.-H."/>
            <person name="Turgeon B."/>
            <person name="Goodwin S."/>
            <person name="Spatafora J."/>
            <person name="Crous P."/>
            <person name="Grigoriev I."/>
        </authorList>
    </citation>
    <scope>NUCLEOTIDE SEQUENCE</scope>
    <source>
        <strain evidence="5">CBS 113818</strain>
    </source>
</reference>
<evidence type="ECO:0000259" key="4">
    <source>
        <dbReference type="PROSITE" id="PS50011"/>
    </source>
</evidence>
<proteinExistence type="predicted"/>
<dbReference type="Pfam" id="PF00069">
    <property type="entry name" value="Pkinase"/>
    <property type="match status" value="1"/>
</dbReference>
<dbReference type="Gene3D" id="1.25.40.10">
    <property type="entry name" value="Tetratricopeptide repeat domain"/>
    <property type="match status" value="1"/>
</dbReference>
<dbReference type="PROSITE" id="PS50297">
    <property type="entry name" value="ANK_REP_REGION"/>
    <property type="match status" value="1"/>
</dbReference>
<dbReference type="InterPro" id="IPR000719">
    <property type="entry name" value="Prot_kinase_dom"/>
</dbReference>
<feature type="transmembrane region" description="Helical" evidence="2">
    <location>
        <begin position="1268"/>
        <end position="1290"/>
    </location>
</feature>
<dbReference type="GO" id="GO:0005524">
    <property type="term" value="F:ATP binding"/>
    <property type="evidence" value="ECO:0007669"/>
    <property type="project" value="InterPro"/>
</dbReference>
<dbReference type="PROSITE" id="PS50088">
    <property type="entry name" value="ANK_REPEAT"/>
    <property type="match status" value="1"/>
</dbReference>
<dbReference type="OrthoDB" id="626167at2759"/>
<feature type="transmembrane region" description="Helical" evidence="2">
    <location>
        <begin position="1397"/>
        <end position="1421"/>
    </location>
</feature>
<keyword evidence="6" id="KW-1185">Reference proteome</keyword>
<organism evidence="5 6">
    <name type="scientific">Ophiobolus disseminans</name>
    <dbReference type="NCBI Taxonomy" id="1469910"/>
    <lineage>
        <taxon>Eukaryota</taxon>
        <taxon>Fungi</taxon>
        <taxon>Dikarya</taxon>
        <taxon>Ascomycota</taxon>
        <taxon>Pezizomycotina</taxon>
        <taxon>Dothideomycetes</taxon>
        <taxon>Pleosporomycetidae</taxon>
        <taxon>Pleosporales</taxon>
        <taxon>Pleosporineae</taxon>
        <taxon>Phaeosphaeriaceae</taxon>
        <taxon>Ophiobolus</taxon>
    </lineage>
</organism>
<dbReference type="InterPro" id="IPR011990">
    <property type="entry name" value="TPR-like_helical_dom_sf"/>
</dbReference>
<dbReference type="GO" id="GO:0004672">
    <property type="term" value="F:protein kinase activity"/>
    <property type="evidence" value="ECO:0007669"/>
    <property type="project" value="InterPro"/>
</dbReference>
<dbReference type="InterPro" id="IPR050167">
    <property type="entry name" value="Ser_Thr_protein_kinase"/>
</dbReference>